<dbReference type="EMBL" id="CP039347">
    <property type="protein sequence ID" value="QCD87903.1"/>
    <property type="molecule type" value="Genomic_DNA"/>
</dbReference>
<dbReference type="InterPro" id="IPR046345">
    <property type="entry name" value="TraB_PrgY-like"/>
</dbReference>
<keyword evidence="2" id="KW-1185">Reference proteome</keyword>
<evidence type="ECO:0000313" key="1">
    <source>
        <dbReference type="EMBL" id="QCD87903.1"/>
    </source>
</evidence>
<reference evidence="1 2" key="1">
    <citation type="submission" date="2019-04" db="EMBL/GenBank/DDBJ databases">
        <title>An improved genome assembly and genetic linkage map for asparagus bean, Vigna unguiculata ssp. sesquipedialis.</title>
        <authorList>
            <person name="Xia Q."/>
            <person name="Zhang R."/>
            <person name="Dong Y."/>
        </authorList>
    </citation>
    <scope>NUCLEOTIDE SEQUENCE [LARGE SCALE GENOMIC DNA]</scope>
    <source>
        <tissue evidence="1">Leaf</tissue>
    </source>
</reference>
<dbReference type="CDD" id="cd14726">
    <property type="entry name" value="TraB_PrgY-like"/>
    <property type="match status" value="1"/>
</dbReference>
<sequence>MFQHLMTHFITRTRSQLVRVTPFIHRPKSLLAPPISCSQTLSSLQFSTDTSAFSHHPIRLPEDLSRNVTVLSCESSAEGGVCHVYLLGTSHVSKESSREAQAIVKFLKPQVVFLELCSSRASILTRKNLKIHVPTDEEMVTMLKRKHHMFEVLYGWCCAKAASELDVLPGNEFRVAYQEAIKYGAKVILGDRPIHEMNKEFPTLMETLVHERDQVLGGGCLGYGSGIDILCIF</sequence>
<dbReference type="AlphaFoldDB" id="A0A4D6LH99"/>
<dbReference type="PANTHER" id="PTHR21530:SF7">
    <property type="entry name" value="TRAB DOMAIN-CONTAINING PROTEIN"/>
    <property type="match status" value="1"/>
</dbReference>
<accession>A0A4D6LH99</accession>
<organism evidence="1 2">
    <name type="scientific">Vigna unguiculata</name>
    <name type="common">Cowpea</name>
    <dbReference type="NCBI Taxonomy" id="3917"/>
    <lineage>
        <taxon>Eukaryota</taxon>
        <taxon>Viridiplantae</taxon>
        <taxon>Streptophyta</taxon>
        <taxon>Embryophyta</taxon>
        <taxon>Tracheophyta</taxon>
        <taxon>Spermatophyta</taxon>
        <taxon>Magnoliopsida</taxon>
        <taxon>eudicotyledons</taxon>
        <taxon>Gunneridae</taxon>
        <taxon>Pentapetalae</taxon>
        <taxon>rosids</taxon>
        <taxon>fabids</taxon>
        <taxon>Fabales</taxon>
        <taxon>Fabaceae</taxon>
        <taxon>Papilionoideae</taxon>
        <taxon>50 kb inversion clade</taxon>
        <taxon>NPAAA clade</taxon>
        <taxon>indigoferoid/millettioid clade</taxon>
        <taxon>Phaseoleae</taxon>
        <taxon>Vigna</taxon>
    </lineage>
</organism>
<protein>
    <recommendedName>
        <fullName evidence="3">Pheromone shutdown</fullName>
    </recommendedName>
</protein>
<dbReference type="PANTHER" id="PTHR21530">
    <property type="entry name" value="PHEROMONE SHUTDOWN PROTEIN"/>
    <property type="match status" value="1"/>
</dbReference>
<evidence type="ECO:0000313" key="2">
    <source>
        <dbReference type="Proteomes" id="UP000501690"/>
    </source>
</evidence>
<evidence type="ECO:0008006" key="3">
    <source>
        <dbReference type="Google" id="ProtNLM"/>
    </source>
</evidence>
<dbReference type="Proteomes" id="UP000501690">
    <property type="component" value="Linkage Group LG3"/>
</dbReference>
<dbReference type="GO" id="GO:0005741">
    <property type="term" value="C:mitochondrial outer membrane"/>
    <property type="evidence" value="ECO:0007669"/>
    <property type="project" value="TreeGrafter"/>
</dbReference>
<name>A0A4D6LH99_VIGUN</name>
<proteinExistence type="predicted"/>
<gene>
    <name evidence="1" type="ORF">DEO72_LG3g2443</name>
</gene>